<dbReference type="AlphaFoldDB" id="A0A9P8PRA0"/>
<reference evidence="1" key="2">
    <citation type="submission" date="2021-01" db="EMBL/GenBank/DDBJ databases">
        <authorList>
            <person name="Schikora-Tamarit M.A."/>
        </authorList>
    </citation>
    <scope>NUCLEOTIDE SEQUENCE</scope>
    <source>
        <strain evidence="1">NCAIM Y.01608</strain>
    </source>
</reference>
<evidence type="ECO:0000313" key="2">
    <source>
        <dbReference type="Proteomes" id="UP000788993"/>
    </source>
</evidence>
<sequence>MALFLSPKRKLLRLTVSNSPRRAGLLAYESSAIEDDSTPIPVRNLESLLKVEKRFNSKKNMFLLTPVSVFAKTVFIDVTTAEILKLRAS</sequence>
<evidence type="ECO:0000313" key="1">
    <source>
        <dbReference type="EMBL" id="KAH3676963.1"/>
    </source>
</evidence>
<organism evidence="1 2">
    <name type="scientific">Ogataea polymorpha</name>
    <dbReference type="NCBI Taxonomy" id="460523"/>
    <lineage>
        <taxon>Eukaryota</taxon>
        <taxon>Fungi</taxon>
        <taxon>Dikarya</taxon>
        <taxon>Ascomycota</taxon>
        <taxon>Saccharomycotina</taxon>
        <taxon>Pichiomycetes</taxon>
        <taxon>Pichiales</taxon>
        <taxon>Pichiaceae</taxon>
        <taxon>Ogataea</taxon>
    </lineage>
</organism>
<accession>A0A9P8PRA0</accession>
<dbReference type="Proteomes" id="UP000788993">
    <property type="component" value="Unassembled WGS sequence"/>
</dbReference>
<gene>
    <name evidence="1" type="ORF">OGATHE_001453</name>
</gene>
<comment type="caution">
    <text evidence="1">The sequence shown here is derived from an EMBL/GenBank/DDBJ whole genome shotgun (WGS) entry which is preliminary data.</text>
</comment>
<dbReference type="EMBL" id="JAEUBD010000146">
    <property type="protein sequence ID" value="KAH3676963.1"/>
    <property type="molecule type" value="Genomic_DNA"/>
</dbReference>
<proteinExistence type="predicted"/>
<reference evidence="1" key="1">
    <citation type="journal article" date="2021" name="Open Biol.">
        <title>Shared evolutionary footprints suggest mitochondrial oxidative damage underlies multiple complex I losses in fungi.</title>
        <authorList>
            <person name="Schikora-Tamarit M.A."/>
            <person name="Marcet-Houben M."/>
            <person name="Nosek J."/>
            <person name="Gabaldon T."/>
        </authorList>
    </citation>
    <scope>NUCLEOTIDE SEQUENCE</scope>
    <source>
        <strain evidence="1">NCAIM Y.01608</strain>
    </source>
</reference>
<keyword evidence="2" id="KW-1185">Reference proteome</keyword>
<protein>
    <submittedName>
        <fullName evidence="1">Uncharacterized protein</fullName>
    </submittedName>
</protein>
<name>A0A9P8PRA0_9ASCO</name>